<evidence type="ECO:0000313" key="2">
    <source>
        <dbReference type="Proteomes" id="UP000003656"/>
    </source>
</evidence>
<dbReference type="Proteomes" id="UP000003656">
    <property type="component" value="Unassembled WGS sequence"/>
</dbReference>
<gene>
    <name evidence="1" type="ORF">BIFGAL_04410</name>
</gene>
<sequence length="42" mass="5162">MFILCQLRVVHERYFGFFMVYADFYFCWGEHGVPTFTNSVRF</sequence>
<proteinExistence type="predicted"/>
<evidence type="ECO:0000313" key="1">
    <source>
        <dbReference type="EMBL" id="EFA22062.1"/>
    </source>
</evidence>
<organism evidence="1 2">
    <name type="scientific">Bifidobacterium gallicum DSM 20093 = LMG 11596</name>
    <dbReference type="NCBI Taxonomy" id="561180"/>
    <lineage>
        <taxon>Bacteria</taxon>
        <taxon>Bacillati</taxon>
        <taxon>Actinomycetota</taxon>
        <taxon>Actinomycetes</taxon>
        <taxon>Bifidobacteriales</taxon>
        <taxon>Bifidobacteriaceae</taxon>
        <taxon>Bifidobacterium</taxon>
    </lineage>
</organism>
<dbReference type="AlphaFoldDB" id="D1NX02"/>
<comment type="caution">
    <text evidence="1">The sequence shown here is derived from an EMBL/GenBank/DDBJ whole genome shotgun (WGS) entry which is preliminary data.</text>
</comment>
<name>D1NX02_9BIFI</name>
<dbReference type="EMBL" id="ABXB03000008">
    <property type="protein sequence ID" value="EFA22062.1"/>
    <property type="molecule type" value="Genomic_DNA"/>
</dbReference>
<protein>
    <submittedName>
        <fullName evidence="1">Uncharacterized protein</fullName>
    </submittedName>
</protein>
<accession>D1NX02</accession>
<dbReference type="STRING" id="561180.BIFGAL_04410"/>
<reference evidence="1 2" key="1">
    <citation type="submission" date="2009-11" db="EMBL/GenBank/DDBJ databases">
        <authorList>
            <person name="Weinstock G."/>
            <person name="Sodergren E."/>
            <person name="Clifton S."/>
            <person name="Fulton L."/>
            <person name="Fulton B."/>
            <person name="Courtney L."/>
            <person name="Fronick C."/>
            <person name="Harrison M."/>
            <person name="Strong C."/>
            <person name="Farmer C."/>
            <person name="Delahaunty K."/>
            <person name="Markovic C."/>
            <person name="Hall O."/>
            <person name="Minx P."/>
            <person name="Tomlinson C."/>
            <person name="Mitreva M."/>
            <person name="Nelson J."/>
            <person name="Hou S."/>
            <person name="Wollam A."/>
            <person name="Pepin K.H."/>
            <person name="Johnson M."/>
            <person name="Bhonagiri V."/>
            <person name="Nash W.E."/>
            <person name="Warren W."/>
            <person name="Chinwalla A."/>
            <person name="Mardis E.R."/>
            <person name="Wilson R.K."/>
        </authorList>
    </citation>
    <scope>NUCLEOTIDE SEQUENCE [LARGE SCALE GENOMIC DNA]</scope>
    <source>
        <strain evidence="1 2">DSM 20093</strain>
    </source>
</reference>